<reference evidence="1 2" key="1">
    <citation type="journal article" date="2014" name="Nat. Genet.">
        <title>Genome and transcriptome of the porcine whipworm Trichuris suis.</title>
        <authorList>
            <person name="Jex A.R."/>
            <person name="Nejsum P."/>
            <person name="Schwarz E.M."/>
            <person name="Hu L."/>
            <person name="Young N.D."/>
            <person name="Hall R.S."/>
            <person name="Korhonen P.K."/>
            <person name="Liao S."/>
            <person name="Thamsborg S."/>
            <person name="Xia J."/>
            <person name="Xu P."/>
            <person name="Wang S."/>
            <person name="Scheerlinck J.P."/>
            <person name="Hofmann A."/>
            <person name="Sternberg P.W."/>
            <person name="Wang J."/>
            <person name="Gasser R.B."/>
        </authorList>
    </citation>
    <scope>NUCLEOTIDE SEQUENCE [LARGE SCALE GENOMIC DNA]</scope>
    <source>
        <strain evidence="1">DCEP-RM93M</strain>
    </source>
</reference>
<gene>
    <name evidence="1" type="ORF">M513_13032</name>
</gene>
<dbReference type="AlphaFoldDB" id="A0A085LMA2"/>
<dbReference type="EMBL" id="KL363394">
    <property type="protein sequence ID" value="KFD46098.1"/>
    <property type="molecule type" value="Genomic_DNA"/>
</dbReference>
<proteinExistence type="predicted"/>
<keyword evidence="2" id="KW-1185">Reference proteome</keyword>
<accession>A0A085LMA2</accession>
<protein>
    <submittedName>
        <fullName evidence="1">Uncharacterized protein</fullName>
    </submittedName>
</protein>
<feature type="non-terminal residue" evidence="1">
    <location>
        <position position="129"/>
    </location>
</feature>
<organism evidence="1 2">
    <name type="scientific">Trichuris suis</name>
    <name type="common">pig whipworm</name>
    <dbReference type="NCBI Taxonomy" id="68888"/>
    <lineage>
        <taxon>Eukaryota</taxon>
        <taxon>Metazoa</taxon>
        <taxon>Ecdysozoa</taxon>
        <taxon>Nematoda</taxon>
        <taxon>Enoplea</taxon>
        <taxon>Dorylaimia</taxon>
        <taxon>Trichinellida</taxon>
        <taxon>Trichuridae</taxon>
        <taxon>Trichuris</taxon>
    </lineage>
</organism>
<dbReference type="Proteomes" id="UP000030764">
    <property type="component" value="Unassembled WGS sequence"/>
</dbReference>
<sequence length="129" mass="14535">MEILVIGKIVHLCIDHQALTTLLTRKRFDGASMRIARLCSRLLNFSRVVEYKKGSTNIAVTFPHFPLPNEAGDGEEHTELVALITEQAPIKLDGVRKAPYNCPVITELTYCIQNAWQEQEKMIDATPLD</sequence>
<name>A0A085LMA2_9BILA</name>
<evidence type="ECO:0000313" key="2">
    <source>
        <dbReference type="Proteomes" id="UP000030764"/>
    </source>
</evidence>
<evidence type="ECO:0000313" key="1">
    <source>
        <dbReference type="EMBL" id="KFD46098.1"/>
    </source>
</evidence>